<reference evidence="19 20" key="1">
    <citation type="submission" date="2016-09" db="EMBL/GenBank/DDBJ databases">
        <authorList>
            <person name="Doonan J."/>
            <person name="Pachebat J.A."/>
            <person name="Golyshin P.N."/>
            <person name="Denman S."/>
            <person name="Mcdonald J.E."/>
        </authorList>
    </citation>
    <scope>NUCLEOTIDE SEQUENCE [LARGE SCALE GENOMIC DNA]</scope>
    <source>
        <strain evidence="19 20">NCPPB 3934</strain>
    </source>
</reference>
<evidence type="ECO:0000259" key="17">
    <source>
        <dbReference type="Pfam" id="PF00593"/>
    </source>
</evidence>
<gene>
    <name evidence="19" type="ORF">BIY29_00910</name>
</gene>
<keyword evidence="11 14" id="KW-0472">Membrane</keyword>
<evidence type="ECO:0000256" key="7">
    <source>
        <dbReference type="ARBA" id="ARBA00022729"/>
    </source>
</evidence>
<comment type="caution">
    <text evidence="19">The sequence shown here is derived from an EMBL/GenBank/DDBJ whole genome shotgun (WGS) entry which is preliminary data.</text>
</comment>
<dbReference type="InterPro" id="IPR012910">
    <property type="entry name" value="Plug_dom"/>
</dbReference>
<keyword evidence="6 14" id="KW-0812">Transmembrane</keyword>
<evidence type="ECO:0000256" key="5">
    <source>
        <dbReference type="ARBA" id="ARBA00022496"/>
    </source>
</evidence>
<feature type="domain" description="TonB-dependent receptor plug" evidence="18">
    <location>
        <begin position="86"/>
        <end position="190"/>
    </location>
</feature>
<keyword evidence="12" id="KW-0675">Receptor</keyword>
<dbReference type="InterPro" id="IPR000531">
    <property type="entry name" value="Beta-barrel_TonB"/>
</dbReference>
<accession>A0A421DU28</accession>
<name>A0A421DU28_9GAMM</name>
<sequence length="741" mass="81185">MRISSIGLALWTSTTIYAACAVHTVQAQQPSAAINASQGNPANADSAKKSGSDTITVVGKAETATMPVDGYIVTRSAAGTKTDTPLIETPQAISVVTADQMEAQGVQQLWQAFRYSAGIQGDVRGDISRADAIYIRGIGSLNNANQFLDGLRLPRGTSYLAYQINPHSLERVEVLKGPASALYGQAPLSGIVNATSKRPTATRFAEVEALFGSHNRQQYAFDVGGPISDDGTLLYRLHGLALDSDTSVKYTKEKRFSIAPSLTWAPNESTSLTFLASYERLPDGGFFGNLPARGTIKPNTYGAIPSDFYDGSPLFDEYDRTQATLGYNLEHWLSDSWKINQNFRYLYMKMNESYVHTWSLLPDDRTLFRNALWSDQKLNAANLDTNLQGQLNTGIISHDVMVGFDYQWDKWQQDMGLSLLPPATAAPSLDLVNPDYSLSIVRPDASTLAERTQNILGLYAQDHLKIDKLGILLSGRYDWADINNRNKITAVDTKQDLGKFTWRSAVIYNFDSGFAPYISYATSFDPTTTANAYGPPFKPTTGKQWEAGLKYQPTNFPGMATLSVFDLTQQNVLARDTSPGAPPTRQVQVGEIQSKGIELEAQLNPITGLNLISALTWIDPKVEKGDNAGMRPTSVSRVLASFWADYTVQTDKLSGLRLGAGVRYAGSSYADTANTLEVPSYTTVDAAIHYDLGAISHSLRGLSASLNLTNLFDKTYYTCNAPDYCNYGEGRTVYGSLKYRW</sequence>
<comment type="similarity">
    <text evidence="2 14 15">Belongs to the TonB-dependent receptor family.</text>
</comment>
<evidence type="ECO:0000256" key="14">
    <source>
        <dbReference type="PROSITE-ProRule" id="PRU01360"/>
    </source>
</evidence>
<feature type="chain" id="PRO_5019544859" description="TonB-dependent receptor" evidence="16">
    <location>
        <begin position="19"/>
        <end position="741"/>
    </location>
</feature>
<dbReference type="InterPro" id="IPR039426">
    <property type="entry name" value="TonB-dep_rcpt-like"/>
</dbReference>
<evidence type="ECO:0000256" key="10">
    <source>
        <dbReference type="ARBA" id="ARBA00023077"/>
    </source>
</evidence>
<evidence type="ECO:0000256" key="1">
    <source>
        <dbReference type="ARBA" id="ARBA00004571"/>
    </source>
</evidence>
<keyword evidence="8" id="KW-0408">Iron</keyword>
<keyword evidence="4 14" id="KW-1134">Transmembrane beta strand</keyword>
<evidence type="ECO:0000256" key="6">
    <source>
        <dbReference type="ARBA" id="ARBA00022692"/>
    </source>
</evidence>
<dbReference type="Gene3D" id="2.170.130.10">
    <property type="entry name" value="TonB-dependent receptor, plug domain"/>
    <property type="match status" value="1"/>
</dbReference>
<dbReference type="OrthoDB" id="127311at2"/>
<dbReference type="SUPFAM" id="SSF56935">
    <property type="entry name" value="Porins"/>
    <property type="match status" value="1"/>
</dbReference>
<dbReference type="GO" id="GO:0038023">
    <property type="term" value="F:signaling receptor activity"/>
    <property type="evidence" value="ECO:0007669"/>
    <property type="project" value="InterPro"/>
</dbReference>
<evidence type="ECO:0000313" key="19">
    <source>
        <dbReference type="EMBL" id="RLM28248.1"/>
    </source>
</evidence>
<dbReference type="PANTHER" id="PTHR32552">
    <property type="entry name" value="FERRICHROME IRON RECEPTOR-RELATED"/>
    <property type="match status" value="1"/>
</dbReference>
<organism evidence="19 20">
    <name type="scientific">Brenneria alni</name>
    <dbReference type="NCBI Taxonomy" id="71656"/>
    <lineage>
        <taxon>Bacteria</taxon>
        <taxon>Pseudomonadati</taxon>
        <taxon>Pseudomonadota</taxon>
        <taxon>Gammaproteobacteria</taxon>
        <taxon>Enterobacterales</taxon>
        <taxon>Pectobacteriaceae</taxon>
        <taxon>Brenneria</taxon>
    </lineage>
</organism>
<dbReference type="RefSeq" id="WP_121572909.1">
    <property type="nucleotide sequence ID" value="NZ_MJLZ01000001.1"/>
</dbReference>
<evidence type="ECO:0008006" key="21">
    <source>
        <dbReference type="Google" id="ProtNLM"/>
    </source>
</evidence>
<evidence type="ECO:0000256" key="12">
    <source>
        <dbReference type="ARBA" id="ARBA00023170"/>
    </source>
</evidence>
<dbReference type="InterPro" id="IPR010105">
    <property type="entry name" value="TonB_sidphr_rcpt"/>
</dbReference>
<evidence type="ECO:0000256" key="9">
    <source>
        <dbReference type="ARBA" id="ARBA00023065"/>
    </source>
</evidence>
<dbReference type="PANTHER" id="PTHR32552:SF68">
    <property type="entry name" value="FERRICHROME OUTER MEMBRANE TRANSPORTER_PHAGE RECEPTOR"/>
    <property type="match status" value="1"/>
</dbReference>
<keyword evidence="9" id="KW-0406">Ion transport</keyword>
<feature type="signal peptide" evidence="16">
    <location>
        <begin position="1"/>
        <end position="18"/>
    </location>
</feature>
<evidence type="ECO:0000259" key="18">
    <source>
        <dbReference type="Pfam" id="PF07715"/>
    </source>
</evidence>
<keyword evidence="3 14" id="KW-0813">Transport</keyword>
<dbReference type="GO" id="GO:0015891">
    <property type="term" value="P:siderophore transport"/>
    <property type="evidence" value="ECO:0007669"/>
    <property type="project" value="InterPro"/>
</dbReference>
<evidence type="ECO:0000256" key="15">
    <source>
        <dbReference type="RuleBase" id="RU003357"/>
    </source>
</evidence>
<dbReference type="AlphaFoldDB" id="A0A421DU28"/>
<dbReference type="GO" id="GO:0009279">
    <property type="term" value="C:cell outer membrane"/>
    <property type="evidence" value="ECO:0007669"/>
    <property type="project" value="UniProtKB-SubCell"/>
</dbReference>
<evidence type="ECO:0000256" key="3">
    <source>
        <dbReference type="ARBA" id="ARBA00022448"/>
    </source>
</evidence>
<dbReference type="CDD" id="cd01347">
    <property type="entry name" value="ligand_gated_channel"/>
    <property type="match status" value="1"/>
</dbReference>
<keyword evidence="13 14" id="KW-0998">Cell outer membrane</keyword>
<keyword evidence="7 16" id="KW-0732">Signal</keyword>
<protein>
    <recommendedName>
        <fullName evidence="21">TonB-dependent receptor</fullName>
    </recommendedName>
</protein>
<evidence type="ECO:0000256" key="16">
    <source>
        <dbReference type="SAM" id="SignalP"/>
    </source>
</evidence>
<evidence type="ECO:0000313" key="20">
    <source>
        <dbReference type="Proteomes" id="UP000285648"/>
    </source>
</evidence>
<feature type="domain" description="TonB-dependent receptor-like beta-barrel" evidence="17">
    <location>
        <begin position="264"/>
        <end position="711"/>
    </location>
</feature>
<dbReference type="Proteomes" id="UP000285648">
    <property type="component" value="Unassembled WGS sequence"/>
</dbReference>
<comment type="subcellular location">
    <subcellularLocation>
        <location evidence="1 14">Cell outer membrane</location>
        <topology evidence="1 14">Multi-pass membrane protein</topology>
    </subcellularLocation>
</comment>
<dbReference type="FunFam" id="2.40.170.20:FF:000005">
    <property type="entry name" value="TonB-dependent siderophore receptor"/>
    <property type="match status" value="1"/>
</dbReference>
<dbReference type="FunFam" id="2.170.130.10:FF:000001">
    <property type="entry name" value="Catecholate siderophore TonB-dependent receptor"/>
    <property type="match status" value="1"/>
</dbReference>
<evidence type="ECO:0000256" key="4">
    <source>
        <dbReference type="ARBA" id="ARBA00022452"/>
    </source>
</evidence>
<dbReference type="Pfam" id="PF00593">
    <property type="entry name" value="TonB_dep_Rec_b-barrel"/>
    <property type="match status" value="1"/>
</dbReference>
<dbReference type="InterPro" id="IPR036942">
    <property type="entry name" value="Beta-barrel_TonB_sf"/>
</dbReference>
<dbReference type="Gene3D" id="2.40.170.20">
    <property type="entry name" value="TonB-dependent receptor, beta-barrel domain"/>
    <property type="match status" value="1"/>
</dbReference>
<keyword evidence="20" id="KW-1185">Reference proteome</keyword>
<dbReference type="Pfam" id="PF07715">
    <property type="entry name" value="Plug"/>
    <property type="match status" value="1"/>
</dbReference>
<dbReference type="PROSITE" id="PS52016">
    <property type="entry name" value="TONB_DEPENDENT_REC_3"/>
    <property type="match status" value="1"/>
</dbReference>
<dbReference type="InterPro" id="IPR037066">
    <property type="entry name" value="Plug_dom_sf"/>
</dbReference>
<proteinExistence type="inferred from homology"/>
<keyword evidence="10 15" id="KW-0798">TonB box</keyword>
<evidence type="ECO:0000256" key="11">
    <source>
        <dbReference type="ARBA" id="ARBA00023136"/>
    </source>
</evidence>
<dbReference type="GO" id="GO:0015344">
    <property type="term" value="F:siderophore uptake transmembrane transporter activity"/>
    <property type="evidence" value="ECO:0007669"/>
    <property type="project" value="TreeGrafter"/>
</dbReference>
<evidence type="ECO:0000256" key="8">
    <source>
        <dbReference type="ARBA" id="ARBA00023004"/>
    </source>
</evidence>
<evidence type="ECO:0000256" key="13">
    <source>
        <dbReference type="ARBA" id="ARBA00023237"/>
    </source>
</evidence>
<dbReference type="EMBL" id="MJLZ01000001">
    <property type="protein sequence ID" value="RLM28248.1"/>
    <property type="molecule type" value="Genomic_DNA"/>
</dbReference>
<keyword evidence="5" id="KW-0410">Iron transport</keyword>
<dbReference type="NCBIfam" id="TIGR01783">
    <property type="entry name" value="TonB-siderophor"/>
    <property type="match status" value="1"/>
</dbReference>
<evidence type="ECO:0000256" key="2">
    <source>
        <dbReference type="ARBA" id="ARBA00009810"/>
    </source>
</evidence>